<feature type="domain" description="GFO/IDH/MocA-like oxidoreductase" evidence="2">
    <location>
        <begin position="134"/>
        <end position="257"/>
    </location>
</feature>
<dbReference type="Pfam" id="PF22725">
    <property type="entry name" value="GFO_IDH_MocA_C3"/>
    <property type="match status" value="1"/>
</dbReference>
<reference evidence="3 4" key="1">
    <citation type="submission" date="2019-08" db="EMBL/GenBank/DDBJ databases">
        <title>In-depth cultivation of the pig gut microbiome towards novel bacterial diversity and tailored functional studies.</title>
        <authorList>
            <person name="Wylensek D."/>
            <person name="Hitch T.C.A."/>
            <person name="Clavel T."/>
        </authorList>
    </citation>
    <scope>NUCLEOTIDE SEQUENCE [LARGE SCALE GENOMIC DNA]</scope>
    <source>
        <strain evidence="3 4">WCA3-601-WT-6J</strain>
    </source>
</reference>
<dbReference type="Gene3D" id="3.40.50.720">
    <property type="entry name" value="NAD(P)-binding Rossmann-like Domain"/>
    <property type="match status" value="1"/>
</dbReference>
<dbReference type="Gene3D" id="3.30.360.10">
    <property type="entry name" value="Dihydrodipicolinate Reductase, domain 2"/>
    <property type="match status" value="1"/>
</dbReference>
<evidence type="ECO:0000313" key="3">
    <source>
        <dbReference type="EMBL" id="MST93252.1"/>
    </source>
</evidence>
<dbReference type="AlphaFoldDB" id="A0A6I2U6B8"/>
<proteinExistence type="predicted"/>
<dbReference type="PANTHER" id="PTHR43249">
    <property type="entry name" value="UDP-N-ACETYL-2-AMINO-2-DEOXY-D-GLUCURONATE OXIDASE"/>
    <property type="match status" value="1"/>
</dbReference>
<protein>
    <submittedName>
        <fullName evidence="3">Gfo/Idh/MocA family oxidoreductase</fullName>
    </submittedName>
</protein>
<evidence type="ECO:0000259" key="1">
    <source>
        <dbReference type="Pfam" id="PF01408"/>
    </source>
</evidence>
<comment type="caution">
    <text evidence="3">The sequence shown here is derived from an EMBL/GenBank/DDBJ whole genome shotgun (WGS) entry which is preliminary data.</text>
</comment>
<evidence type="ECO:0000313" key="4">
    <source>
        <dbReference type="Proteomes" id="UP000431913"/>
    </source>
</evidence>
<dbReference type="RefSeq" id="WP_154523876.1">
    <property type="nucleotide sequence ID" value="NZ_JAQEEP010000026.1"/>
</dbReference>
<gene>
    <name evidence="3" type="ORF">FYJ76_15165</name>
</gene>
<dbReference type="Proteomes" id="UP000431913">
    <property type="component" value="Unassembled WGS sequence"/>
</dbReference>
<dbReference type="PANTHER" id="PTHR43249:SF1">
    <property type="entry name" value="D-GLUCOSIDE 3-DEHYDROGENASE"/>
    <property type="match status" value="1"/>
</dbReference>
<feature type="domain" description="Gfo/Idh/MocA-like oxidoreductase N-terminal" evidence="1">
    <location>
        <begin position="5"/>
        <end position="122"/>
    </location>
</feature>
<dbReference type="InterPro" id="IPR000683">
    <property type="entry name" value="Gfo/Idh/MocA-like_OxRdtase_N"/>
</dbReference>
<name>A0A6I2U6B8_9FIRM</name>
<dbReference type="InterPro" id="IPR055170">
    <property type="entry name" value="GFO_IDH_MocA-like_dom"/>
</dbReference>
<accession>A0A6I2U6B8</accession>
<dbReference type="SUPFAM" id="SSF51735">
    <property type="entry name" value="NAD(P)-binding Rossmann-fold domains"/>
    <property type="match status" value="1"/>
</dbReference>
<dbReference type="EMBL" id="VUNJ01000022">
    <property type="protein sequence ID" value="MST93252.1"/>
    <property type="molecule type" value="Genomic_DNA"/>
</dbReference>
<dbReference type="GO" id="GO:0000166">
    <property type="term" value="F:nucleotide binding"/>
    <property type="evidence" value="ECO:0007669"/>
    <property type="project" value="InterPro"/>
</dbReference>
<sequence>MSKKFRVGIVGCGNIFPMHAYPVNELECCELVAVCDIKEDRAKAKAEEFGCKYYLDYKEMIEKENLDVLHCCTPHYMHPIITIYALEHGVNVMTEKPMSIKYEDTVAMVETADRVGKTLGVIFQNRYNPGSILAKKVYDSGELGKPLGAKMNVTWMRTDEYYSKSDWKGTWDKEGGGVIIDQAIHTFDLMRWILDDEPEWVDVNIANRTHEIIQVEDSAEGVIKFKKTGVLASFYTINYYCTDSDVEVEIYCENGVINIKADRCEITMKDGRKYVADKVPGEGFNYGNVKGYWGISHVKQIRAFYESFAKGEQPFINGREAMKTMKMICTIYDSGKEKMRKYY</sequence>
<evidence type="ECO:0000259" key="2">
    <source>
        <dbReference type="Pfam" id="PF22725"/>
    </source>
</evidence>
<dbReference type="InterPro" id="IPR052515">
    <property type="entry name" value="Gfo/Idh/MocA_Oxidoreductase"/>
</dbReference>
<dbReference type="Pfam" id="PF01408">
    <property type="entry name" value="GFO_IDH_MocA"/>
    <property type="match status" value="1"/>
</dbReference>
<dbReference type="SUPFAM" id="SSF55347">
    <property type="entry name" value="Glyceraldehyde-3-phosphate dehydrogenase-like, C-terminal domain"/>
    <property type="match status" value="1"/>
</dbReference>
<dbReference type="InterPro" id="IPR036291">
    <property type="entry name" value="NAD(P)-bd_dom_sf"/>
</dbReference>
<organism evidence="3 4">
    <name type="scientific">Ruthenibacterium lactatiformans</name>
    <dbReference type="NCBI Taxonomy" id="1550024"/>
    <lineage>
        <taxon>Bacteria</taxon>
        <taxon>Bacillati</taxon>
        <taxon>Bacillota</taxon>
        <taxon>Clostridia</taxon>
        <taxon>Eubacteriales</taxon>
        <taxon>Oscillospiraceae</taxon>
        <taxon>Ruthenibacterium</taxon>
    </lineage>
</organism>